<evidence type="ECO:0000313" key="2">
    <source>
        <dbReference type="Proteomes" id="UP000316199"/>
    </source>
</evidence>
<dbReference type="PROSITE" id="PS51257">
    <property type="entry name" value="PROKAR_LIPOPROTEIN"/>
    <property type="match status" value="1"/>
</dbReference>
<dbReference type="EMBL" id="SHAG01000046">
    <property type="protein sequence ID" value="RZO75150.1"/>
    <property type="molecule type" value="Genomic_DNA"/>
</dbReference>
<dbReference type="Gene3D" id="2.60.120.620">
    <property type="entry name" value="q2cbj1_9rhob like domain"/>
    <property type="match status" value="1"/>
</dbReference>
<dbReference type="SUPFAM" id="SSF51197">
    <property type="entry name" value="Clavaminate synthase-like"/>
    <property type="match status" value="1"/>
</dbReference>
<evidence type="ECO:0008006" key="3">
    <source>
        <dbReference type="Google" id="ProtNLM"/>
    </source>
</evidence>
<protein>
    <recommendedName>
        <fullName evidence="3">Phytanoyl-CoA dioxygenase family protein</fullName>
    </recommendedName>
</protein>
<proteinExistence type="predicted"/>
<name>A0A520RY29_9GAMM</name>
<gene>
    <name evidence="1" type="ORF">EVA68_07665</name>
</gene>
<dbReference type="Pfam" id="PF05721">
    <property type="entry name" value="PhyH"/>
    <property type="match status" value="1"/>
</dbReference>
<sequence length="359" mass="39758">MLRNEFQEGAIAFERSSTLFFFLVAHNGSLLSCSDSGELTLTEEGNDGVLWIPSTVGFEHVQTGQIFSAVIEGGSCVLEQYGSGITFTITQGPEELPSIYLENLKRNGWVCLTSILSSYVVDRLQHTAATDGYEHLERRTDMPAICQDAAVGKTVCEPISLWLIREYLNTRDLHLAHPPNCISLPPYDSKRRAQGWHSDIPYVPYGRLDGACTIDAADRKGPIKAVQRNVCISDFRKENGATAYKLGSHNEDTGPPAEWNPAHEGVDPLARPYSGPEAHVIEAPAGSIVLYDARTWHRAGFNKTEYKRGAMLTSFQTADVTPKKDTRPTCAKLHASSVYQELNLREQQEITELMMNQPG</sequence>
<accession>A0A520RY29</accession>
<organism evidence="1 2">
    <name type="scientific">OM182 bacterium</name>
    <dbReference type="NCBI Taxonomy" id="2510334"/>
    <lineage>
        <taxon>Bacteria</taxon>
        <taxon>Pseudomonadati</taxon>
        <taxon>Pseudomonadota</taxon>
        <taxon>Gammaproteobacteria</taxon>
        <taxon>OMG group</taxon>
        <taxon>OM182 clade</taxon>
    </lineage>
</organism>
<dbReference type="GO" id="GO:0016706">
    <property type="term" value="F:2-oxoglutarate-dependent dioxygenase activity"/>
    <property type="evidence" value="ECO:0007669"/>
    <property type="project" value="UniProtKB-ARBA"/>
</dbReference>
<comment type="caution">
    <text evidence="1">The sequence shown here is derived from an EMBL/GenBank/DDBJ whole genome shotgun (WGS) entry which is preliminary data.</text>
</comment>
<dbReference type="InterPro" id="IPR008775">
    <property type="entry name" value="Phytyl_CoA_dOase-like"/>
</dbReference>
<dbReference type="Proteomes" id="UP000316199">
    <property type="component" value="Unassembled WGS sequence"/>
</dbReference>
<dbReference type="AlphaFoldDB" id="A0A520RY29"/>
<evidence type="ECO:0000313" key="1">
    <source>
        <dbReference type="EMBL" id="RZO75150.1"/>
    </source>
</evidence>
<reference evidence="1 2" key="1">
    <citation type="submission" date="2019-02" db="EMBL/GenBank/DDBJ databases">
        <title>Prokaryotic population dynamics and viral predation in marine succession experiment using metagenomics: the confinement effect.</title>
        <authorList>
            <person name="Haro-Moreno J.M."/>
            <person name="Rodriguez-Valera F."/>
            <person name="Lopez-Perez M."/>
        </authorList>
    </citation>
    <scope>NUCLEOTIDE SEQUENCE [LARGE SCALE GENOMIC DNA]</scope>
    <source>
        <strain evidence="1">MED-G157</strain>
    </source>
</reference>